<dbReference type="RefSeq" id="WP_191254025.1">
    <property type="nucleotide sequence ID" value="NZ_BNCI01000002.1"/>
</dbReference>
<reference evidence="2" key="1">
    <citation type="journal article" date="2014" name="Int. J. Syst. Evol. Microbiol.">
        <title>Complete genome sequence of Corynebacterium casei LMG S-19264T (=DSM 44701T), isolated from a smear-ripened cheese.</title>
        <authorList>
            <consortium name="US DOE Joint Genome Institute (JGI-PGF)"/>
            <person name="Walter F."/>
            <person name="Albersmeier A."/>
            <person name="Kalinowski J."/>
            <person name="Ruckert C."/>
        </authorList>
    </citation>
    <scope>NUCLEOTIDE SEQUENCE</scope>
    <source>
        <strain evidence="2">KCTC 42590</strain>
    </source>
</reference>
<dbReference type="InterPro" id="IPR013767">
    <property type="entry name" value="PAS_fold"/>
</dbReference>
<dbReference type="Gene3D" id="3.30.450.20">
    <property type="entry name" value="PAS domain"/>
    <property type="match status" value="1"/>
</dbReference>
<dbReference type="InterPro" id="IPR035965">
    <property type="entry name" value="PAS-like_dom_sf"/>
</dbReference>
<dbReference type="EMBL" id="BNCI01000002">
    <property type="protein sequence ID" value="GHF31129.1"/>
    <property type="molecule type" value="Genomic_DNA"/>
</dbReference>
<name>A0A919EAS9_9PROT</name>
<evidence type="ECO:0000259" key="1">
    <source>
        <dbReference type="PROSITE" id="PS50112"/>
    </source>
</evidence>
<accession>A0A919EAS9</accession>
<protein>
    <submittedName>
        <fullName evidence="2">Transcriptional regulator</fullName>
    </submittedName>
</protein>
<dbReference type="CDD" id="cd00130">
    <property type="entry name" value="PAS"/>
    <property type="match status" value="1"/>
</dbReference>
<dbReference type="SUPFAM" id="SSF55785">
    <property type="entry name" value="PYP-like sensor domain (PAS domain)"/>
    <property type="match status" value="1"/>
</dbReference>
<proteinExistence type="predicted"/>
<sequence length="179" mass="20206">MARNTVIPTGIANEFGASEIIVTKTDLQGKITYANDVFCRLSELSTQDVLGQPHNLIRHPDMPRSIFKLLWERIQAGKEIFAFVLNMAMSGNHYWVLAHVTPTIVDGQIVGYHSNRRRPTEGEISAIQNVYTQLLAEEKRHSSPRDGMDAATKLLEEMLADAGQSYDEFFWAIRNSSRV</sequence>
<dbReference type="GO" id="GO:0006355">
    <property type="term" value="P:regulation of DNA-templated transcription"/>
    <property type="evidence" value="ECO:0007669"/>
    <property type="project" value="InterPro"/>
</dbReference>
<evidence type="ECO:0000313" key="2">
    <source>
        <dbReference type="EMBL" id="GHF31129.1"/>
    </source>
</evidence>
<organism evidence="2 3">
    <name type="scientific">Kordiimonas sediminis</name>
    <dbReference type="NCBI Taxonomy" id="1735581"/>
    <lineage>
        <taxon>Bacteria</taxon>
        <taxon>Pseudomonadati</taxon>
        <taxon>Pseudomonadota</taxon>
        <taxon>Alphaproteobacteria</taxon>
        <taxon>Kordiimonadales</taxon>
        <taxon>Kordiimonadaceae</taxon>
        <taxon>Kordiimonas</taxon>
    </lineage>
</organism>
<reference evidence="2" key="2">
    <citation type="submission" date="2020-09" db="EMBL/GenBank/DDBJ databases">
        <authorList>
            <person name="Sun Q."/>
            <person name="Kim S."/>
        </authorList>
    </citation>
    <scope>NUCLEOTIDE SEQUENCE</scope>
    <source>
        <strain evidence="2">KCTC 42590</strain>
    </source>
</reference>
<dbReference type="Proteomes" id="UP000630923">
    <property type="component" value="Unassembled WGS sequence"/>
</dbReference>
<dbReference type="InterPro" id="IPR000014">
    <property type="entry name" value="PAS"/>
</dbReference>
<feature type="domain" description="PAS" evidence="1">
    <location>
        <begin position="26"/>
        <end position="77"/>
    </location>
</feature>
<keyword evidence="3" id="KW-1185">Reference proteome</keyword>
<comment type="caution">
    <text evidence="2">The sequence shown here is derived from an EMBL/GenBank/DDBJ whole genome shotgun (WGS) entry which is preliminary data.</text>
</comment>
<dbReference type="Pfam" id="PF00989">
    <property type="entry name" value="PAS"/>
    <property type="match status" value="1"/>
</dbReference>
<evidence type="ECO:0000313" key="3">
    <source>
        <dbReference type="Proteomes" id="UP000630923"/>
    </source>
</evidence>
<dbReference type="AlphaFoldDB" id="A0A919EAS9"/>
<dbReference type="NCBIfam" id="TIGR00229">
    <property type="entry name" value="sensory_box"/>
    <property type="match status" value="1"/>
</dbReference>
<gene>
    <name evidence="2" type="ORF">GCM10017044_28220</name>
</gene>
<dbReference type="PROSITE" id="PS50112">
    <property type="entry name" value="PAS"/>
    <property type="match status" value="1"/>
</dbReference>